<proteinExistence type="predicted"/>
<evidence type="ECO:0000313" key="5">
    <source>
        <dbReference type="Proteomes" id="UP000190831"/>
    </source>
</evidence>
<dbReference type="Pfam" id="PF01553">
    <property type="entry name" value="Acyltransferase"/>
    <property type="match status" value="1"/>
</dbReference>
<dbReference type="PANTHER" id="PTHR31605">
    <property type="entry name" value="GLYCEROL-3-PHOSPHATE O-ACYLTRANSFERASE 1"/>
    <property type="match status" value="1"/>
</dbReference>
<accession>A0A1G4MEG2</accession>
<evidence type="ECO:0000256" key="1">
    <source>
        <dbReference type="SAM" id="MobiDB-lite"/>
    </source>
</evidence>
<name>A0A1G4MEG2_LACFM</name>
<protein>
    <submittedName>
        <fullName evidence="4">LAFE_0F02212g1_1</fullName>
    </submittedName>
</protein>
<feature type="transmembrane region" description="Helical" evidence="2">
    <location>
        <begin position="488"/>
        <end position="515"/>
    </location>
</feature>
<dbReference type="InterPro" id="IPR052744">
    <property type="entry name" value="GPAT/DAPAT"/>
</dbReference>
<gene>
    <name evidence="4" type="ORF">LAFE_0F02212G</name>
</gene>
<keyword evidence="2" id="KW-0812">Transmembrane</keyword>
<organism evidence="4 5">
    <name type="scientific">Lachancea fermentati</name>
    <name type="common">Zygosaccharomyces fermentati</name>
    <dbReference type="NCBI Taxonomy" id="4955"/>
    <lineage>
        <taxon>Eukaryota</taxon>
        <taxon>Fungi</taxon>
        <taxon>Dikarya</taxon>
        <taxon>Ascomycota</taxon>
        <taxon>Saccharomycotina</taxon>
        <taxon>Saccharomycetes</taxon>
        <taxon>Saccharomycetales</taxon>
        <taxon>Saccharomycetaceae</taxon>
        <taxon>Lachancea</taxon>
    </lineage>
</organism>
<feature type="compositionally biased region" description="Basic and acidic residues" evidence="1">
    <location>
        <begin position="697"/>
        <end position="707"/>
    </location>
</feature>
<sequence length="707" mass="79752">MGAHIPKSEKYYNPYNGDTYTLATWIYDVAVFVFNVIFTIFFREVKVRGSDYMPPQGTPTILVCAPHANQFVDASLVMSQVRKLKGNRSRQACLVTAESSYRKRFISIFSKATGGIPVPRAQDNLKPVDPAIQIYVPDWNDPTIIKGRVVAVDGANGVKSHDGPNFKTSFTSKSLLGLPNYLGNAQIKEIVDDETIRLSKPFKSSPEIHELLTHGTSFKYAPKIDNAEVFQNVFNHLHTGGCVGIFPEGGSHDRPSLLPIKAGVAIMALGAAAADHKIKVSVVPCGINYFHRNKFRSRAVLEFGEPIVVDGEMGRKYEENPRETTSKLLDQITQALYAVTVNAPDYDTLMTIQAARRLYRPAYPEKDSQHLPLPLVVEMNRRLLIGYSKYRDDPRIQNLKRMVQDYNSRLYSLGLKDHQVMRLTPNGGVWNSMLTLCSRLAQIYIYALLSLPGTILFTPIFVTCHYYSKKKAEEGLRKSVVKIKGVDLLATWKLVVALVMAPTLYVTYSLILCFLTLHHPNWFKFMWIPHTKYCQFFVLFVYFYALLVTATYSSFKTGEMGMDLFKSLPPLVVSMVYPQRKLEDLQKMRKDLSTEVTQVCNDLGPTVFPDFGKFIKTQKKVEENTEDEEDTDDEFKHPRSRSSSIHSMASQLSNALSKVNSAGSLSDIPILAEGVFDGQDTIEVDEHKNTTSISDLVRQKRELEKSD</sequence>
<dbReference type="STRING" id="4955.A0A1G4MEG2"/>
<feature type="transmembrane region" description="Helical" evidence="2">
    <location>
        <begin position="20"/>
        <end position="42"/>
    </location>
</feature>
<feature type="region of interest" description="Disordered" evidence="1">
    <location>
        <begin position="619"/>
        <end position="649"/>
    </location>
</feature>
<dbReference type="GO" id="GO:0016287">
    <property type="term" value="F:glycerone-phosphate O-acyltransferase activity"/>
    <property type="evidence" value="ECO:0007669"/>
    <property type="project" value="TreeGrafter"/>
</dbReference>
<keyword evidence="2" id="KW-1133">Transmembrane helix</keyword>
<dbReference type="Proteomes" id="UP000190831">
    <property type="component" value="Chromosome F"/>
</dbReference>
<dbReference type="PANTHER" id="PTHR31605:SF2">
    <property type="entry name" value="GLYCEROL-3-PHOSPHATE O-ACYLTRANSFERASE 2"/>
    <property type="match status" value="1"/>
</dbReference>
<evidence type="ECO:0000256" key="2">
    <source>
        <dbReference type="SAM" id="Phobius"/>
    </source>
</evidence>
<feature type="domain" description="Phospholipid/glycerol acyltransferase" evidence="3">
    <location>
        <begin position="61"/>
        <end position="290"/>
    </location>
</feature>
<dbReference type="GO" id="GO:0008654">
    <property type="term" value="P:phospholipid biosynthetic process"/>
    <property type="evidence" value="ECO:0007669"/>
    <property type="project" value="TreeGrafter"/>
</dbReference>
<keyword evidence="5" id="KW-1185">Reference proteome</keyword>
<dbReference type="AlphaFoldDB" id="A0A1G4MEG2"/>
<dbReference type="SUPFAM" id="SSF69593">
    <property type="entry name" value="Glycerol-3-phosphate (1)-acyltransferase"/>
    <property type="match status" value="1"/>
</dbReference>
<dbReference type="InterPro" id="IPR002123">
    <property type="entry name" value="Plipid/glycerol_acylTrfase"/>
</dbReference>
<dbReference type="OrthoDB" id="2427554at2759"/>
<feature type="compositionally biased region" description="Acidic residues" evidence="1">
    <location>
        <begin position="624"/>
        <end position="633"/>
    </location>
</feature>
<reference evidence="5" key="1">
    <citation type="submission" date="2016-03" db="EMBL/GenBank/DDBJ databases">
        <authorList>
            <person name="Devillers H."/>
        </authorList>
    </citation>
    <scope>NUCLEOTIDE SEQUENCE [LARGE SCALE GENOMIC DNA]</scope>
</reference>
<dbReference type="SMART" id="SM00563">
    <property type="entry name" value="PlsC"/>
    <property type="match status" value="1"/>
</dbReference>
<dbReference type="OMA" id="RSRQTCF"/>
<evidence type="ECO:0000313" key="4">
    <source>
        <dbReference type="EMBL" id="SCW02246.1"/>
    </source>
</evidence>
<evidence type="ECO:0000259" key="3">
    <source>
        <dbReference type="SMART" id="SM00563"/>
    </source>
</evidence>
<keyword evidence="2" id="KW-0472">Membrane</keyword>
<dbReference type="EMBL" id="LT598490">
    <property type="protein sequence ID" value="SCW02246.1"/>
    <property type="molecule type" value="Genomic_DNA"/>
</dbReference>
<dbReference type="GO" id="GO:0004366">
    <property type="term" value="F:glycerol-3-phosphate O-acyltransferase activity"/>
    <property type="evidence" value="ECO:0007669"/>
    <property type="project" value="TreeGrafter"/>
</dbReference>
<feature type="region of interest" description="Disordered" evidence="1">
    <location>
        <begin position="682"/>
        <end position="707"/>
    </location>
</feature>
<feature type="transmembrane region" description="Helical" evidence="2">
    <location>
        <begin position="536"/>
        <end position="555"/>
    </location>
</feature>
<feature type="transmembrane region" description="Helical" evidence="2">
    <location>
        <begin position="443"/>
        <end position="468"/>
    </location>
</feature>